<dbReference type="OMA" id="GVKQMQK"/>
<dbReference type="VEuPathDB" id="AmoebaDB:NAEGRDRAFT_48867"/>
<dbReference type="InterPro" id="IPR005024">
    <property type="entry name" value="Snf7_fam"/>
</dbReference>
<dbReference type="GO" id="GO:0032511">
    <property type="term" value="P:late endosome to vacuole transport via multivesicular body sorting pathway"/>
    <property type="evidence" value="ECO:0007669"/>
    <property type="project" value="TreeGrafter"/>
</dbReference>
<dbReference type="KEGG" id="ngr:NAEGRDRAFT_48867"/>
<dbReference type="FunCoup" id="D2VED0">
    <property type="interactions" value="268"/>
</dbReference>
<dbReference type="PANTHER" id="PTHR22761:SF12">
    <property type="entry name" value="CHARGED MULTIVESICULAR BODY PROTEIN 5"/>
    <property type="match status" value="1"/>
</dbReference>
<name>D2VED0_NAEGR</name>
<evidence type="ECO:0000256" key="4">
    <source>
        <dbReference type="SAM" id="MobiDB-lite"/>
    </source>
</evidence>
<evidence type="ECO:0000256" key="2">
    <source>
        <dbReference type="ARBA" id="ARBA00023054"/>
    </source>
</evidence>
<dbReference type="PANTHER" id="PTHR22761">
    <property type="entry name" value="CHARGED MULTIVESICULAR BODY PROTEIN"/>
    <property type="match status" value="1"/>
</dbReference>
<evidence type="ECO:0000256" key="1">
    <source>
        <dbReference type="ARBA" id="ARBA00006190"/>
    </source>
</evidence>
<gene>
    <name evidence="5" type="ORF">NAEGRDRAFT_48867</name>
</gene>
<dbReference type="EMBL" id="GG738866">
    <property type="protein sequence ID" value="EFC44777.1"/>
    <property type="molecule type" value="Genomic_DNA"/>
</dbReference>
<reference evidence="5 6" key="1">
    <citation type="journal article" date="2010" name="Cell">
        <title>The genome of Naegleria gruberi illuminates early eukaryotic versatility.</title>
        <authorList>
            <person name="Fritz-Laylin L.K."/>
            <person name="Prochnik S.E."/>
            <person name="Ginger M.L."/>
            <person name="Dacks J.B."/>
            <person name="Carpenter M.L."/>
            <person name="Field M.C."/>
            <person name="Kuo A."/>
            <person name="Paredez A."/>
            <person name="Chapman J."/>
            <person name="Pham J."/>
            <person name="Shu S."/>
            <person name="Neupane R."/>
            <person name="Cipriano M."/>
            <person name="Mancuso J."/>
            <person name="Tu H."/>
            <person name="Salamov A."/>
            <person name="Lindquist E."/>
            <person name="Shapiro H."/>
            <person name="Lucas S."/>
            <person name="Grigoriev I.V."/>
            <person name="Cande W.Z."/>
            <person name="Fulton C."/>
            <person name="Rokhsar D.S."/>
            <person name="Dawson S.C."/>
        </authorList>
    </citation>
    <scope>NUCLEOTIDE SEQUENCE [LARGE SCALE GENOMIC DNA]</scope>
    <source>
        <strain evidence="5 6">NEG-M</strain>
    </source>
</reference>
<dbReference type="InParanoid" id="D2VED0"/>
<dbReference type="GeneID" id="8848917"/>
<dbReference type="GO" id="GO:0005771">
    <property type="term" value="C:multivesicular body"/>
    <property type="evidence" value="ECO:0007669"/>
    <property type="project" value="TreeGrafter"/>
</dbReference>
<feature type="compositionally biased region" description="Basic and acidic residues" evidence="4">
    <location>
        <begin position="202"/>
        <end position="217"/>
    </location>
</feature>
<protein>
    <submittedName>
        <fullName evidence="5">Predicted protein</fullName>
    </submittedName>
</protein>
<organism evidence="6">
    <name type="scientific">Naegleria gruberi</name>
    <name type="common">Amoeba</name>
    <dbReference type="NCBI Taxonomy" id="5762"/>
    <lineage>
        <taxon>Eukaryota</taxon>
        <taxon>Discoba</taxon>
        <taxon>Heterolobosea</taxon>
        <taxon>Tetramitia</taxon>
        <taxon>Eutetramitia</taxon>
        <taxon>Vahlkampfiidae</taxon>
        <taxon>Naegleria</taxon>
    </lineage>
</organism>
<comment type="similarity">
    <text evidence="1">Belongs to the SNF7 family.</text>
</comment>
<evidence type="ECO:0000256" key="3">
    <source>
        <dbReference type="SAM" id="Coils"/>
    </source>
</evidence>
<dbReference type="OrthoDB" id="3973241at2759"/>
<keyword evidence="6" id="KW-1185">Reference proteome</keyword>
<sequence>MRRLFGGSKDKAPTVTLDDTSKRLEDRQEVLGKKIKQLEAELAKLRDQIKKTPNQMMQERLKQKAMQVLKQKKMYEKQQESLMGQQWNVDQTNFTVNTVKDSVDTINAMKYASKTLKKQFKEVNADKVEDLYDDIADQMEDVNDLQEIMSRSYQTPEEVDDNDLMAELDMLEGDMVAEDDSYLDIDVDVPSKNISTGKLTKKQQEDADLERELGLLQ</sequence>
<dbReference type="eggNOG" id="KOG1655">
    <property type="taxonomic scope" value="Eukaryota"/>
</dbReference>
<dbReference type="Pfam" id="PF03357">
    <property type="entry name" value="Snf7"/>
    <property type="match status" value="1"/>
</dbReference>
<evidence type="ECO:0000313" key="5">
    <source>
        <dbReference type="EMBL" id="EFC44777.1"/>
    </source>
</evidence>
<dbReference type="Gene3D" id="6.10.250.1710">
    <property type="match status" value="1"/>
</dbReference>
<feature type="coiled-coil region" evidence="3">
    <location>
        <begin position="21"/>
        <end position="78"/>
    </location>
</feature>
<feature type="region of interest" description="Disordered" evidence="4">
    <location>
        <begin position="191"/>
        <end position="217"/>
    </location>
</feature>
<keyword evidence="2 3" id="KW-0175">Coiled coil</keyword>
<dbReference type="RefSeq" id="XP_002677521.1">
    <property type="nucleotide sequence ID" value="XM_002677475.1"/>
</dbReference>
<dbReference type="Proteomes" id="UP000006671">
    <property type="component" value="Unassembled WGS sequence"/>
</dbReference>
<dbReference type="Gene3D" id="1.10.287.1060">
    <property type="entry name" value="ESAT-6-like"/>
    <property type="match status" value="1"/>
</dbReference>
<dbReference type="GO" id="GO:0006900">
    <property type="term" value="P:vesicle budding from membrane"/>
    <property type="evidence" value="ECO:0007669"/>
    <property type="project" value="TreeGrafter"/>
</dbReference>
<dbReference type="AlphaFoldDB" id="D2VED0"/>
<proteinExistence type="inferred from homology"/>
<accession>D2VED0</accession>
<dbReference type="STRING" id="5762.D2VED0"/>
<evidence type="ECO:0000313" key="6">
    <source>
        <dbReference type="Proteomes" id="UP000006671"/>
    </source>
</evidence>